<dbReference type="InterPro" id="IPR000524">
    <property type="entry name" value="Tscrpt_reg_HTH_GntR"/>
</dbReference>
<proteinExistence type="predicted"/>
<dbReference type="EMBL" id="JAUSYY010000001">
    <property type="protein sequence ID" value="MDQ0895145.1"/>
    <property type="molecule type" value="Genomic_DNA"/>
</dbReference>
<keyword evidence="3" id="KW-0804">Transcription</keyword>
<dbReference type="GO" id="GO:0003677">
    <property type="term" value="F:DNA binding"/>
    <property type="evidence" value="ECO:0007669"/>
    <property type="project" value="UniProtKB-KW"/>
</dbReference>
<protein>
    <submittedName>
        <fullName evidence="6">DNA-binding GntR family transcriptional regulator</fullName>
    </submittedName>
</protein>
<keyword evidence="2 6" id="KW-0238">DNA-binding</keyword>
<evidence type="ECO:0000256" key="2">
    <source>
        <dbReference type="ARBA" id="ARBA00023125"/>
    </source>
</evidence>
<organism evidence="6 7">
    <name type="scientific">Agromyces ramosus</name>
    <dbReference type="NCBI Taxonomy" id="33879"/>
    <lineage>
        <taxon>Bacteria</taxon>
        <taxon>Bacillati</taxon>
        <taxon>Actinomycetota</taxon>
        <taxon>Actinomycetes</taxon>
        <taxon>Micrococcales</taxon>
        <taxon>Microbacteriaceae</taxon>
        <taxon>Agromyces</taxon>
    </lineage>
</organism>
<dbReference type="SMART" id="SM00345">
    <property type="entry name" value="HTH_GNTR"/>
    <property type="match status" value="1"/>
</dbReference>
<name>A0ABU0RAN8_9MICO</name>
<gene>
    <name evidence="6" type="ORF">QFZ26_002700</name>
</gene>
<sequence length="259" mass="27962">MNGAPAPSETFQSTIVSPVRIPDPTPAYARLGEGELLSDKAYRLIRAAIVDGSQPPGSRLVESDIARRMGVSQAPIREAVKRLALEGLVTSFPRRGSYVTEIMKGEAATAREIRASVERAAAQFIADSSPTERQLPELREIVAQMQEFAEVEDIGRLRGADLAFHRTLTERSGSAVLTRVWSVLEPIIVSQRVIGDPGFHGGWMAVVKDHGKLVELLEHGDPEEAVTAVYEHAMGRRDLAGPPTADESSKAGESSEAGE</sequence>
<keyword evidence="7" id="KW-1185">Reference proteome</keyword>
<dbReference type="Proteomes" id="UP001239083">
    <property type="component" value="Unassembled WGS sequence"/>
</dbReference>
<evidence type="ECO:0000259" key="5">
    <source>
        <dbReference type="PROSITE" id="PS50949"/>
    </source>
</evidence>
<dbReference type="CDD" id="cd07377">
    <property type="entry name" value="WHTH_GntR"/>
    <property type="match status" value="1"/>
</dbReference>
<dbReference type="InterPro" id="IPR008920">
    <property type="entry name" value="TF_FadR/GntR_C"/>
</dbReference>
<evidence type="ECO:0000256" key="3">
    <source>
        <dbReference type="ARBA" id="ARBA00023163"/>
    </source>
</evidence>
<dbReference type="PRINTS" id="PR00033">
    <property type="entry name" value="HTHASNC"/>
</dbReference>
<dbReference type="InterPro" id="IPR000485">
    <property type="entry name" value="AsnC-type_HTH_dom"/>
</dbReference>
<feature type="region of interest" description="Disordered" evidence="4">
    <location>
        <begin position="236"/>
        <end position="259"/>
    </location>
</feature>
<keyword evidence="1" id="KW-0805">Transcription regulation</keyword>
<dbReference type="Gene3D" id="1.10.10.10">
    <property type="entry name" value="Winged helix-like DNA-binding domain superfamily/Winged helix DNA-binding domain"/>
    <property type="match status" value="1"/>
</dbReference>
<dbReference type="PANTHER" id="PTHR43537">
    <property type="entry name" value="TRANSCRIPTIONAL REGULATOR, GNTR FAMILY"/>
    <property type="match status" value="1"/>
</dbReference>
<feature type="domain" description="HTH gntR-type" evidence="5">
    <location>
        <begin position="35"/>
        <end position="102"/>
    </location>
</feature>
<comment type="caution">
    <text evidence="6">The sequence shown here is derived from an EMBL/GenBank/DDBJ whole genome shotgun (WGS) entry which is preliminary data.</text>
</comment>
<dbReference type="InterPro" id="IPR036388">
    <property type="entry name" value="WH-like_DNA-bd_sf"/>
</dbReference>
<dbReference type="InterPro" id="IPR011711">
    <property type="entry name" value="GntR_C"/>
</dbReference>
<evidence type="ECO:0000313" key="6">
    <source>
        <dbReference type="EMBL" id="MDQ0895145.1"/>
    </source>
</evidence>
<accession>A0ABU0RAN8</accession>
<dbReference type="Pfam" id="PF00392">
    <property type="entry name" value="GntR"/>
    <property type="match status" value="1"/>
</dbReference>
<evidence type="ECO:0000256" key="4">
    <source>
        <dbReference type="SAM" id="MobiDB-lite"/>
    </source>
</evidence>
<dbReference type="SUPFAM" id="SSF48008">
    <property type="entry name" value="GntR ligand-binding domain-like"/>
    <property type="match status" value="1"/>
</dbReference>
<dbReference type="PROSITE" id="PS50949">
    <property type="entry name" value="HTH_GNTR"/>
    <property type="match status" value="1"/>
</dbReference>
<dbReference type="SUPFAM" id="SSF46785">
    <property type="entry name" value="Winged helix' DNA-binding domain"/>
    <property type="match status" value="1"/>
</dbReference>
<dbReference type="Gene3D" id="1.20.120.530">
    <property type="entry name" value="GntR ligand-binding domain-like"/>
    <property type="match status" value="1"/>
</dbReference>
<dbReference type="SMART" id="SM00895">
    <property type="entry name" value="FCD"/>
    <property type="match status" value="1"/>
</dbReference>
<reference evidence="6 7" key="1">
    <citation type="submission" date="2023-07" db="EMBL/GenBank/DDBJ databases">
        <title>Comparative genomics of wheat-associated soil bacteria to identify genetic determinants of phenazine resistance.</title>
        <authorList>
            <person name="Mouncey N."/>
        </authorList>
    </citation>
    <scope>NUCLEOTIDE SEQUENCE [LARGE SCALE GENOMIC DNA]</scope>
    <source>
        <strain evidence="6 7">V3I3</strain>
    </source>
</reference>
<evidence type="ECO:0000313" key="7">
    <source>
        <dbReference type="Proteomes" id="UP001239083"/>
    </source>
</evidence>
<dbReference type="InterPro" id="IPR036390">
    <property type="entry name" value="WH_DNA-bd_sf"/>
</dbReference>
<evidence type="ECO:0000256" key="1">
    <source>
        <dbReference type="ARBA" id="ARBA00023015"/>
    </source>
</evidence>
<dbReference type="PANTHER" id="PTHR43537:SF45">
    <property type="entry name" value="GNTR FAMILY REGULATORY PROTEIN"/>
    <property type="match status" value="1"/>
</dbReference>
<dbReference type="Pfam" id="PF07729">
    <property type="entry name" value="FCD"/>
    <property type="match status" value="1"/>
</dbReference>